<comment type="subunit">
    <text evidence="14">The mammalian APC/C is composed at least of 14 distinct subunits ANAPC1, ANAPC2, CDC27/APC3, ANAPC4, ANAPC5, CDC16/APC6, ANAPC7, CDC23/APC8, ANAPC10, ANAPC11, CDC26/APC12, ANAPC13, ANAPC15 and ANAPC16 that assemble into a complex of at least 19 chains with a combined molecular mass of around 1.2 MDa; APC/C interacts with FZR1 and FBXO5. Interacts with the cullin domain of ANAPC2. Interacts with UBE2D2.</text>
</comment>
<dbReference type="Proteomes" id="UP001152795">
    <property type="component" value="Unassembled WGS sequence"/>
</dbReference>
<evidence type="ECO:0000256" key="11">
    <source>
        <dbReference type="ARBA" id="ARBA00023242"/>
    </source>
</evidence>
<proteinExistence type="inferred from homology"/>
<keyword evidence="5" id="KW-0132">Cell division</keyword>
<dbReference type="GO" id="GO:0097602">
    <property type="term" value="F:cullin family protein binding"/>
    <property type="evidence" value="ECO:0007669"/>
    <property type="project" value="InterPro"/>
</dbReference>
<dbReference type="PANTHER" id="PTHR11210">
    <property type="entry name" value="RING BOX"/>
    <property type="match status" value="1"/>
</dbReference>
<evidence type="ECO:0000256" key="9">
    <source>
        <dbReference type="ARBA" id="ARBA00022786"/>
    </source>
</evidence>
<dbReference type="SUPFAM" id="SSF57850">
    <property type="entry name" value="RING/U-box"/>
    <property type="match status" value="1"/>
</dbReference>
<dbReference type="FunFam" id="3.30.40.10:FF:000111">
    <property type="entry name" value="Anaphase-promoting complex subunit 11"/>
    <property type="match status" value="1"/>
</dbReference>
<dbReference type="GO" id="GO:0051301">
    <property type="term" value="P:cell division"/>
    <property type="evidence" value="ECO:0007669"/>
    <property type="project" value="UniProtKB-KW"/>
</dbReference>
<evidence type="ECO:0000256" key="3">
    <source>
        <dbReference type="ARBA" id="ARBA00009273"/>
    </source>
</evidence>
<evidence type="ECO:0000256" key="1">
    <source>
        <dbReference type="ARBA" id="ARBA00004123"/>
    </source>
</evidence>
<evidence type="ECO:0000256" key="8">
    <source>
        <dbReference type="ARBA" id="ARBA00022776"/>
    </source>
</evidence>
<dbReference type="GO" id="GO:0008270">
    <property type="term" value="F:zinc ion binding"/>
    <property type="evidence" value="ECO:0007669"/>
    <property type="project" value="UniProtKB-KW"/>
</dbReference>
<keyword evidence="12" id="KW-0131">Cell cycle</keyword>
<accession>A0A6S7H002</accession>
<evidence type="ECO:0000313" key="16">
    <source>
        <dbReference type="EMBL" id="CAB3995816.1"/>
    </source>
</evidence>
<protein>
    <recommendedName>
        <fullName evidence="4">Anaphase-promoting complex subunit 11</fullName>
    </recommendedName>
    <alternativeName>
        <fullName evidence="15">Cyclosome subunit 11</fullName>
    </alternativeName>
</protein>
<evidence type="ECO:0000256" key="13">
    <source>
        <dbReference type="ARBA" id="ARBA00054113"/>
    </source>
</evidence>
<gene>
    <name evidence="16" type="ORF">PACLA_8A005305</name>
</gene>
<keyword evidence="8" id="KW-0498">Mitosis</keyword>
<evidence type="ECO:0000256" key="10">
    <source>
        <dbReference type="ARBA" id="ARBA00022833"/>
    </source>
</evidence>
<dbReference type="EMBL" id="CACRXK020002736">
    <property type="protein sequence ID" value="CAB3995816.1"/>
    <property type="molecule type" value="Genomic_DNA"/>
</dbReference>
<dbReference type="PROSITE" id="PS50089">
    <property type="entry name" value="ZF_RING_2"/>
    <property type="match status" value="1"/>
</dbReference>
<comment type="subcellular location">
    <subcellularLocation>
        <location evidence="1">Nucleus</location>
    </subcellularLocation>
</comment>
<evidence type="ECO:0000256" key="15">
    <source>
        <dbReference type="ARBA" id="ARBA00078349"/>
    </source>
</evidence>
<dbReference type="GO" id="GO:0005680">
    <property type="term" value="C:anaphase-promoting complex"/>
    <property type="evidence" value="ECO:0007669"/>
    <property type="project" value="InterPro"/>
</dbReference>
<comment type="caution">
    <text evidence="16">The sequence shown here is derived from an EMBL/GenBank/DDBJ whole genome shotgun (WGS) entry which is preliminary data.</text>
</comment>
<reference evidence="16" key="1">
    <citation type="submission" date="2020-04" db="EMBL/GenBank/DDBJ databases">
        <authorList>
            <person name="Alioto T."/>
            <person name="Alioto T."/>
            <person name="Gomez Garrido J."/>
        </authorList>
    </citation>
    <scope>NUCLEOTIDE SEQUENCE</scope>
    <source>
        <strain evidence="16">A484AB</strain>
    </source>
</reference>
<dbReference type="GO" id="GO:0061630">
    <property type="term" value="F:ubiquitin protein ligase activity"/>
    <property type="evidence" value="ECO:0007669"/>
    <property type="project" value="InterPro"/>
</dbReference>
<dbReference type="InterPro" id="IPR001841">
    <property type="entry name" value="Znf_RING"/>
</dbReference>
<feature type="non-terminal residue" evidence="16">
    <location>
        <position position="1"/>
    </location>
</feature>
<keyword evidence="11" id="KW-0539">Nucleus</keyword>
<dbReference type="Gene3D" id="3.30.40.10">
    <property type="entry name" value="Zinc/RING finger domain, C3HC4 (zinc finger)"/>
    <property type="match status" value="1"/>
</dbReference>
<dbReference type="CDD" id="cd16456">
    <property type="entry name" value="RING-H2_APC11"/>
    <property type="match status" value="1"/>
</dbReference>
<evidence type="ECO:0000313" key="17">
    <source>
        <dbReference type="Proteomes" id="UP001152795"/>
    </source>
</evidence>
<keyword evidence="6" id="KW-0479">Metal-binding</keyword>
<dbReference type="Pfam" id="PF12861">
    <property type="entry name" value="zf-ANAPC11"/>
    <property type="match status" value="1"/>
</dbReference>
<dbReference type="AlphaFoldDB" id="A0A6S7H002"/>
<comment type="pathway">
    <text evidence="2">Protein modification; protein ubiquitination.</text>
</comment>
<dbReference type="InterPro" id="IPR024991">
    <property type="entry name" value="RING-H2_APC11"/>
</dbReference>
<evidence type="ECO:0000256" key="7">
    <source>
        <dbReference type="ARBA" id="ARBA00022771"/>
    </source>
</evidence>
<comment type="similarity">
    <text evidence="3">Belongs to the RING-box family.</text>
</comment>
<dbReference type="InterPro" id="IPR013083">
    <property type="entry name" value="Znf_RING/FYVE/PHD"/>
</dbReference>
<dbReference type="InterPro" id="IPR051031">
    <property type="entry name" value="RING-box_E3_Ubiquitin_Ligase"/>
</dbReference>
<keyword evidence="7" id="KW-0863">Zinc-finger</keyword>
<organism evidence="16 17">
    <name type="scientific">Paramuricea clavata</name>
    <name type="common">Red gorgonian</name>
    <name type="synonym">Violescent sea-whip</name>
    <dbReference type="NCBI Taxonomy" id="317549"/>
    <lineage>
        <taxon>Eukaryota</taxon>
        <taxon>Metazoa</taxon>
        <taxon>Cnidaria</taxon>
        <taxon>Anthozoa</taxon>
        <taxon>Octocorallia</taxon>
        <taxon>Malacalcyonacea</taxon>
        <taxon>Plexauridae</taxon>
        <taxon>Paramuricea</taxon>
    </lineage>
</organism>
<evidence type="ECO:0000256" key="2">
    <source>
        <dbReference type="ARBA" id="ARBA00004906"/>
    </source>
</evidence>
<evidence type="ECO:0000256" key="5">
    <source>
        <dbReference type="ARBA" id="ARBA00022618"/>
    </source>
</evidence>
<evidence type="ECO:0000256" key="12">
    <source>
        <dbReference type="ARBA" id="ARBA00023306"/>
    </source>
</evidence>
<keyword evidence="10" id="KW-0862">Zinc</keyword>
<keyword evidence="9" id="KW-0833">Ubl conjugation pathway</keyword>
<dbReference type="GO" id="GO:0031145">
    <property type="term" value="P:anaphase-promoting complex-dependent catabolic process"/>
    <property type="evidence" value="ECO:0007669"/>
    <property type="project" value="InterPro"/>
</dbReference>
<sequence length="77" mass="9065">WTGVASWHWIANDDNCGICRMAFDGCCPDCRMPGDDCPLVWGQCSHVFHMHCILKWLDSQQMQQLCPMCRQEWQFKE</sequence>
<dbReference type="OrthoDB" id="1681166at2759"/>
<comment type="function">
    <text evidence="13">Together with the cullin protein ANAPC2, constitutes the catalytic component of the anaphase promoting complex/cyclosome (APC/C), a cell cycle-regulated E3 ubiquitin ligase that controls progression through mitosis and the G1 phase of the cell cycle. The APC/C complex acts by mediating ubiquitination and subsequent degradation of target proteins: it mainly mediates the formation of 'Lys-11'-linked polyubiquitin chains and, to a lower extent, the formation of 'Lys-48'- and 'Lys-63'-linked polyubiquitin chains. The APC/C complex catalyzes assembly of branched 'Lys-11'-/'Lys-48'-linked branched ubiquitin chains on target proteins. May recruit the E2 ubiquitin-conjugating enzymes to the complex.</text>
</comment>
<evidence type="ECO:0000256" key="6">
    <source>
        <dbReference type="ARBA" id="ARBA00022723"/>
    </source>
</evidence>
<name>A0A6S7H002_PARCT</name>
<evidence type="ECO:0000256" key="14">
    <source>
        <dbReference type="ARBA" id="ARBA00062360"/>
    </source>
</evidence>
<keyword evidence="17" id="KW-1185">Reference proteome</keyword>
<evidence type="ECO:0000256" key="4">
    <source>
        <dbReference type="ARBA" id="ARBA00013928"/>
    </source>
</evidence>